<evidence type="ECO:0000259" key="8">
    <source>
        <dbReference type="Pfam" id="PF00155"/>
    </source>
</evidence>
<evidence type="ECO:0000256" key="1">
    <source>
        <dbReference type="ARBA" id="ARBA00001933"/>
    </source>
</evidence>
<dbReference type="EMBL" id="FXBN01000003">
    <property type="protein sequence ID" value="SMH43057.1"/>
    <property type="molecule type" value="Genomic_DNA"/>
</dbReference>
<dbReference type="OrthoDB" id="372018at2157"/>
<dbReference type="Gene3D" id="3.90.1150.10">
    <property type="entry name" value="Aspartate Aminotransferase, domain 1"/>
    <property type="match status" value="1"/>
</dbReference>
<evidence type="ECO:0000256" key="4">
    <source>
        <dbReference type="ARBA" id="ARBA00022576"/>
    </source>
</evidence>
<evidence type="ECO:0000256" key="7">
    <source>
        <dbReference type="RuleBase" id="RU000481"/>
    </source>
</evidence>
<dbReference type="GO" id="GO:0006520">
    <property type="term" value="P:amino acid metabolic process"/>
    <property type="evidence" value="ECO:0007669"/>
    <property type="project" value="InterPro"/>
</dbReference>
<evidence type="ECO:0000313" key="10">
    <source>
        <dbReference type="EMBL" id="RNI12253.1"/>
    </source>
</evidence>
<dbReference type="PROSITE" id="PS00105">
    <property type="entry name" value="AA_TRANSFER_CLASS_1"/>
    <property type="match status" value="1"/>
</dbReference>
<dbReference type="InterPro" id="IPR015422">
    <property type="entry name" value="PyrdxlP-dep_Trfase_small"/>
</dbReference>
<gene>
    <name evidence="10" type="ORF">EFE41_03865</name>
    <name evidence="9" type="ORF">MPF_1828</name>
    <name evidence="11" type="ORF">SAMN06264941_1901</name>
</gene>
<keyword evidence="5 7" id="KW-0808">Transferase</keyword>
<dbReference type="SUPFAM" id="SSF53383">
    <property type="entry name" value="PLP-dependent transferases"/>
    <property type="match status" value="1"/>
</dbReference>
<dbReference type="GO" id="GO:0008483">
    <property type="term" value="F:transaminase activity"/>
    <property type="evidence" value="ECO:0007669"/>
    <property type="project" value="UniProtKB-KW"/>
</dbReference>
<comment type="cofactor">
    <cofactor evidence="1 7">
        <name>pyridoxal 5'-phosphate</name>
        <dbReference type="ChEBI" id="CHEBI:597326"/>
    </cofactor>
</comment>
<dbReference type="EMBL" id="RJJH01000003">
    <property type="protein sequence ID" value="RNI12253.1"/>
    <property type="molecule type" value="Genomic_DNA"/>
</dbReference>
<reference evidence="10 14" key="4">
    <citation type="submission" date="2018-10" db="EMBL/GenBank/DDBJ databases">
        <title>Cultivation of a novel Methanohalophilus strain from Kebrit Deep of the Red Sea and a genomic comparison of members of the genus Methanohalophilus.</title>
        <authorList>
            <person name="Guan Y."/>
            <person name="Ngugi D.K."/>
            <person name="Stingl U."/>
        </authorList>
    </citation>
    <scope>NUCLEOTIDE SEQUENCE [LARGE SCALE GENOMIC DNA]</scope>
    <source>
        <strain evidence="10 14">DSM 7471</strain>
    </source>
</reference>
<dbReference type="Proteomes" id="UP000185713">
    <property type="component" value="Unassembled WGS sequence"/>
</dbReference>
<evidence type="ECO:0000256" key="5">
    <source>
        <dbReference type="ARBA" id="ARBA00022679"/>
    </source>
</evidence>
<dbReference type="AlphaFoldDB" id="A0A1L9C2S7"/>
<evidence type="ECO:0000256" key="3">
    <source>
        <dbReference type="ARBA" id="ARBA00011738"/>
    </source>
</evidence>
<keyword evidence="6" id="KW-0663">Pyridoxal phosphate</keyword>
<evidence type="ECO:0000313" key="9">
    <source>
        <dbReference type="EMBL" id="OJH48781.1"/>
    </source>
</evidence>
<dbReference type="InterPro" id="IPR050596">
    <property type="entry name" value="AspAT/PAT-like"/>
</dbReference>
<proteinExistence type="inferred from homology"/>
<keyword evidence="13" id="KW-1185">Reference proteome</keyword>
<dbReference type="RefSeq" id="WP_072361244.1">
    <property type="nucleotide sequence ID" value="NZ_FXBN01000003.1"/>
</dbReference>
<dbReference type="InterPro" id="IPR015424">
    <property type="entry name" value="PyrdxlP-dep_Trfase"/>
</dbReference>
<reference evidence="13" key="3">
    <citation type="submission" date="2017-04" db="EMBL/GenBank/DDBJ databases">
        <authorList>
            <person name="Varghese N."/>
            <person name="Submissions S."/>
        </authorList>
    </citation>
    <scope>NUCLEOTIDE SEQUENCE [LARGE SCALE GENOMIC DNA]</scope>
    <source>
        <strain evidence="13">FDF-1</strain>
    </source>
</reference>
<dbReference type="InterPro" id="IPR004838">
    <property type="entry name" value="NHTrfase_class1_PyrdxlP-BS"/>
</dbReference>
<evidence type="ECO:0000313" key="12">
    <source>
        <dbReference type="Proteomes" id="UP000185713"/>
    </source>
</evidence>
<dbReference type="PANTHER" id="PTHR46383">
    <property type="entry name" value="ASPARTATE AMINOTRANSFERASE"/>
    <property type="match status" value="1"/>
</dbReference>
<evidence type="ECO:0000256" key="2">
    <source>
        <dbReference type="ARBA" id="ARBA00007441"/>
    </source>
</evidence>
<evidence type="ECO:0000313" key="14">
    <source>
        <dbReference type="Proteomes" id="UP000278252"/>
    </source>
</evidence>
<dbReference type="FunFam" id="3.40.640.10:FF:000033">
    <property type="entry name" value="Aspartate aminotransferase"/>
    <property type="match status" value="1"/>
</dbReference>
<name>A0A1L9C2S7_9EURY</name>
<dbReference type="Proteomes" id="UP000278252">
    <property type="component" value="Unassembled WGS sequence"/>
</dbReference>
<accession>A0A1L9C2S7</accession>
<dbReference type="PANTHER" id="PTHR46383:SF1">
    <property type="entry name" value="ASPARTATE AMINOTRANSFERASE"/>
    <property type="match status" value="1"/>
</dbReference>
<dbReference type="InterPro" id="IPR015421">
    <property type="entry name" value="PyrdxlP-dep_Trfase_major"/>
</dbReference>
<dbReference type="GO" id="GO:0030170">
    <property type="term" value="F:pyridoxal phosphate binding"/>
    <property type="evidence" value="ECO:0007669"/>
    <property type="project" value="InterPro"/>
</dbReference>
<sequence>MASSRLARVAESPTIRIANIANKLKHDGIDVISFSLGEPDFDTPRHISDAACKALYSGETHYSPSPGIKPLREAIAKKLQTENNLNLDASNVMVTPGAKQAIFEVMMSVLDDGDEAILFDPAWVSYEPCIKFAGANPKWVPTDPENGFLPYDIGDHITDKTRLIVVNSPCNPTGGVFGKDKLKEIADLAIDHNLLVLSDEIYEKILYDEKHYSIGAMEGMQDRTITVNGFSKSYAMTGWRLGYVAANEAFLHDFQKIQSHSVSSATTFAQYGAIEALEGDQQPVEDMVAEFRQRRDILVDGLNDIGIHCSRPRGAFYAFADVSEYGNGEEIAEKLLSDAHVAATPGSAFGPSGNNFVRLSYAISQERIREALERIENCLL</sequence>
<comment type="subunit">
    <text evidence="3">Homodimer.</text>
</comment>
<evidence type="ECO:0000313" key="11">
    <source>
        <dbReference type="EMBL" id="SMH43057.1"/>
    </source>
</evidence>
<dbReference type="InterPro" id="IPR004839">
    <property type="entry name" value="Aminotransferase_I/II_large"/>
</dbReference>
<reference evidence="9 12" key="1">
    <citation type="submission" date="2014-12" db="EMBL/GenBank/DDBJ databases">
        <title>The genome sequence of Methanohalophilus portucalensis strain FDF1.</title>
        <authorList>
            <person name="Lai M.-C."/>
            <person name="Lai S.-J."/>
        </authorList>
    </citation>
    <scope>NUCLEOTIDE SEQUENCE [LARGE SCALE GENOMIC DNA]</scope>
    <source>
        <strain evidence="9 12">FDF-1</strain>
    </source>
</reference>
<keyword evidence="4 7" id="KW-0032">Aminotransferase</keyword>
<dbReference type="STRING" id="523843.SAMN06264941_1901"/>
<dbReference type="CDD" id="cd00609">
    <property type="entry name" value="AAT_like"/>
    <property type="match status" value="1"/>
</dbReference>
<comment type="similarity">
    <text evidence="2 7">Belongs to the class-I pyridoxal-phosphate-dependent aminotransferase family.</text>
</comment>
<protein>
    <recommendedName>
        <fullName evidence="7">Aminotransferase</fullName>
        <ecNumber evidence="7">2.6.1.-</ecNumber>
    </recommendedName>
</protein>
<feature type="domain" description="Aminotransferase class I/classII large" evidence="8">
    <location>
        <begin position="30"/>
        <end position="375"/>
    </location>
</feature>
<organism evidence="9 12">
    <name type="scientific">Methanohalophilus portucalensis FDF-1</name>
    <dbReference type="NCBI Taxonomy" id="523843"/>
    <lineage>
        <taxon>Archaea</taxon>
        <taxon>Methanobacteriati</taxon>
        <taxon>Methanobacteriota</taxon>
        <taxon>Stenosarchaea group</taxon>
        <taxon>Methanomicrobia</taxon>
        <taxon>Methanosarcinales</taxon>
        <taxon>Methanosarcinaceae</taxon>
        <taxon>Methanohalophilus</taxon>
    </lineage>
</organism>
<dbReference type="Proteomes" id="UP000193969">
    <property type="component" value="Unassembled WGS sequence"/>
</dbReference>
<evidence type="ECO:0000256" key="6">
    <source>
        <dbReference type="ARBA" id="ARBA00022898"/>
    </source>
</evidence>
<evidence type="ECO:0000313" key="13">
    <source>
        <dbReference type="Proteomes" id="UP000193969"/>
    </source>
</evidence>
<dbReference type="EMBL" id="JWTK01000006">
    <property type="protein sequence ID" value="OJH48781.1"/>
    <property type="molecule type" value="Genomic_DNA"/>
</dbReference>
<dbReference type="Pfam" id="PF00155">
    <property type="entry name" value="Aminotran_1_2"/>
    <property type="match status" value="1"/>
</dbReference>
<reference evidence="11" key="2">
    <citation type="submission" date="2017-04" db="EMBL/GenBank/DDBJ databases">
        <authorList>
            <person name="Afonso C.L."/>
            <person name="Miller P.J."/>
            <person name="Scott M.A."/>
            <person name="Spackman E."/>
            <person name="Goraichik I."/>
            <person name="Dimitrov K.M."/>
            <person name="Suarez D.L."/>
            <person name="Swayne D.E."/>
        </authorList>
    </citation>
    <scope>NUCLEOTIDE SEQUENCE [LARGE SCALE GENOMIC DNA]</scope>
    <source>
        <strain evidence="11">FDF-1</strain>
    </source>
</reference>
<dbReference type="EC" id="2.6.1.-" evidence="7"/>
<dbReference type="Gene3D" id="3.40.640.10">
    <property type="entry name" value="Type I PLP-dependent aspartate aminotransferase-like (Major domain)"/>
    <property type="match status" value="1"/>
</dbReference>